<keyword evidence="3" id="KW-0862">Zinc</keyword>
<evidence type="ECO:0000256" key="1">
    <source>
        <dbReference type="ARBA" id="ARBA00022723"/>
    </source>
</evidence>
<dbReference type="InterPro" id="IPR052113">
    <property type="entry name" value="FYVE-type_Zinc_Finger"/>
</dbReference>
<dbReference type="InterPro" id="IPR011989">
    <property type="entry name" value="ARM-like"/>
</dbReference>
<dbReference type="PANTHER" id="PTHR39490">
    <property type="entry name" value="ARRESTIN DOMAIN-CONTAINING PROTEIN D"/>
    <property type="match status" value="1"/>
</dbReference>
<keyword evidence="7" id="KW-1185">Reference proteome</keyword>
<reference evidence="6" key="1">
    <citation type="submission" date="2022-11" db="UniProtKB">
        <authorList>
            <consortium name="EnsemblMetazoa"/>
        </authorList>
    </citation>
    <scope>IDENTIFICATION</scope>
</reference>
<dbReference type="InterPro" id="IPR013083">
    <property type="entry name" value="Znf_RING/FYVE/PHD"/>
</dbReference>
<keyword evidence="1" id="KW-0479">Metal-binding</keyword>
<dbReference type="OrthoDB" id="5872154at2759"/>
<dbReference type="SMART" id="SM00064">
    <property type="entry name" value="FYVE"/>
    <property type="match status" value="1"/>
</dbReference>
<dbReference type="GO" id="GO:0008270">
    <property type="term" value="F:zinc ion binding"/>
    <property type="evidence" value="ECO:0007669"/>
    <property type="project" value="UniProtKB-KW"/>
</dbReference>
<sequence>MEMSRIKLEGRDAYPAKTEGGISDVFSDKPFILAKARWVGDEEVSVCIGCDNKFNQLRRKHHCRQCGRVLCAKCCKEKVPLPHLGLEEPERVCDLCLPISELITKARSKITAFQIEAANGISKGVQEPETIIQMVELGGLQTLIYLTRVNSSDQVKRSCASGLHTLATHQPLLPVLAEAGAIKALCSILTNVLESQERLIVDGLSALMLFCKNSSLKTRAIHDGALQPVLQLCGMSSSSAIALLAVQTLNLITEDAKSHQAIIESNHNALGKLLALTVSPDEQMQEGSLKTLAKLSMGTEWHRHKIIQEDFTSGKMILRALKNRPKNIQVLCNVLCLVGNLATCEQDQASLMEYMDCVCRLMVEFKARNELVLHAARAIANFAKCQQNAYRLGQHTADVVAICMKSNVPEVHYHGLRAVFSLLKHSTAITTMDLMKDGATEVFTALASTPGAIENIQQSLLHHVVEIAGP</sequence>
<evidence type="ECO:0000313" key="7">
    <source>
        <dbReference type="Proteomes" id="UP000887568"/>
    </source>
</evidence>
<dbReference type="SMART" id="SM00185">
    <property type="entry name" value="ARM"/>
    <property type="match status" value="5"/>
</dbReference>
<evidence type="ECO:0000259" key="5">
    <source>
        <dbReference type="PROSITE" id="PS50178"/>
    </source>
</evidence>
<keyword evidence="2 4" id="KW-0863">Zinc-finger</keyword>
<dbReference type="InterPro" id="IPR011011">
    <property type="entry name" value="Znf_FYVE_PHD"/>
</dbReference>
<evidence type="ECO:0000313" key="6">
    <source>
        <dbReference type="EnsemblMetazoa" id="XP_038060141.1"/>
    </source>
</evidence>
<dbReference type="AlphaFoldDB" id="A0A914A9M7"/>
<proteinExistence type="predicted"/>
<evidence type="ECO:0000256" key="3">
    <source>
        <dbReference type="ARBA" id="ARBA00022833"/>
    </source>
</evidence>
<dbReference type="OMA" id="ITICLKS"/>
<dbReference type="InterPro" id="IPR017455">
    <property type="entry name" value="Znf_FYVE-rel"/>
</dbReference>
<accession>A0A914A9M7</accession>
<dbReference type="InterPro" id="IPR016024">
    <property type="entry name" value="ARM-type_fold"/>
</dbReference>
<protein>
    <recommendedName>
        <fullName evidence="5">FYVE-type domain-containing protein</fullName>
    </recommendedName>
</protein>
<dbReference type="InterPro" id="IPR000306">
    <property type="entry name" value="Znf_FYVE"/>
</dbReference>
<dbReference type="Proteomes" id="UP000887568">
    <property type="component" value="Unplaced"/>
</dbReference>
<dbReference type="Pfam" id="PF01363">
    <property type="entry name" value="FYVE"/>
    <property type="match status" value="1"/>
</dbReference>
<dbReference type="PROSITE" id="PS50178">
    <property type="entry name" value="ZF_FYVE"/>
    <property type="match status" value="1"/>
</dbReference>
<organism evidence="6 7">
    <name type="scientific">Patiria miniata</name>
    <name type="common">Bat star</name>
    <name type="synonym">Asterina miniata</name>
    <dbReference type="NCBI Taxonomy" id="46514"/>
    <lineage>
        <taxon>Eukaryota</taxon>
        <taxon>Metazoa</taxon>
        <taxon>Echinodermata</taxon>
        <taxon>Eleutherozoa</taxon>
        <taxon>Asterozoa</taxon>
        <taxon>Asteroidea</taxon>
        <taxon>Valvatacea</taxon>
        <taxon>Valvatida</taxon>
        <taxon>Asterinidae</taxon>
        <taxon>Patiria</taxon>
    </lineage>
</organism>
<dbReference type="RefSeq" id="XP_038060141.1">
    <property type="nucleotide sequence ID" value="XM_038204213.1"/>
</dbReference>
<dbReference type="SUPFAM" id="SSF57903">
    <property type="entry name" value="FYVE/PHD zinc finger"/>
    <property type="match status" value="1"/>
</dbReference>
<dbReference type="PANTHER" id="PTHR39490:SF9">
    <property type="entry name" value="FYVE-TYPE DOMAIN-CONTAINING PROTEIN"/>
    <property type="match status" value="1"/>
</dbReference>
<name>A0A914A9M7_PATMI</name>
<dbReference type="SUPFAM" id="SSF48371">
    <property type="entry name" value="ARM repeat"/>
    <property type="match status" value="1"/>
</dbReference>
<dbReference type="InterPro" id="IPR000225">
    <property type="entry name" value="Armadillo"/>
</dbReference>
<feature type="domain" description="FYVE-type" evidence="5">
    <location>
        <begin position="41"/>
        <end position="101"/>
    </location>
</feature>
<evidence type="ECO:0000256" key="2">
    <source>
        <dbReference type="ARBA" id="ARBA00022771"/>
    </source>
</evidence>
<dbReference type="Gene3D" id="3.30.40.10">
    <property type="entry name" value="Zinc/RING finger domain, C3HC4 (zinc finger)"/>
    <property type="match status" value="1"/>
</dbReference>
<dbReference type="EnsemblMetazoa" id="XM_038204213.1">
    <property type="protein sequence ID" value="XP_038060141.1"/>
    <property type="gene ID" value="LOC119731163"/>
</dbReference>
<dbReference type="Gene3D" id="1.25.10.10">
    <property type="entry name" value="Leucine-rich Repeat Variant"/>
    <property type="match status" value="1"/>
</dbReference>
<evidence type="ECO:0000256" key="4">
    <source>
        <dbReference type="PROSITE-ProRule" id="PRU00091"/>
    </source>
</evidence>
<dbReference type="GeneID" id="119731163"/>